<dbReference type="InterPro" id="IPR017441">
    <property type="entry name" value="Protein_kinase_ATP_BS"/>
</dbReference>
<dbReference type="InterPro" id="IPR051585">
    <property type="entry name" value="STE20_Ser/Thr_Kinases"/>
</dbReference>
<proteinExistence type="predicted"/>
<dbReference type="RefSeq" id="XP_031349015.1">
    <property type="nucleotide sequence ID" value="XM_031493155.1"/>
</dbReference>
<keyword evidence="6 7" id="KW-0067">ATP-binding</keyword>
<keyword evidence="2" id="KW-0597">Phosphoprotein</keyword>
<dbReference type="InterPro" id="IPR022165">
    <property type="entry name" value="PKK"/>
</dbReference>
<dbReference type="GO" id="GO:0004674">
    <property type="term" value="F:protein serine/threonine kinase activity"/>
    <property type="evidence" value="ECO:0007669"/>
    <property type="project" value="UniProtKB-KW"/>
</dbReference>
<protein>
    <recommendedName>
        <fullName evidence="10">Protein kinase domain-containing protein</fullName>
    </recommendedName>
</protein>
<dbReference type="PROSITE" id="PS00108">
    <property type="entry name" value="PROTEIN_KINASE_ST"/>
    <property type="match status" value="1"/>
</dbReference>
<evidence type="ECO:0000259" key="10">
    <source>
        <dbReference type="PROSITE" id="PS50011"/>
    </source>
</evidence>
<feature type="region of interest" description="Disordered" evidence="9">
    <location>
        <begin position="318"/>
        <end position="458"/>
    </location>
</feature>
<evidence type="ECO:0000313" key="11">
    <source>
        <dbReference type="EMBL" id="JAV79448.1"/>
    </source>
</evidence>
<feature type="compositionally biased region" description="Basic and acidic residues" evidence="9">
    <location>
        <begin position="823"/>
        <end position="837"/>
    </location>
</feature>
<feature type="compositionally biased region" description="Basic and acidic residues" evidence="9">
    <location>
        <begin position="386"/>
        <end position="402"/>
    </location>
</feature>
<keyword evidence="8" id="KW-0175">Coiled coil</keyword>
<accession>A0A1Y1M330</accession>
<sequence length="1356" mass="154513">MSFFNNIKKVLHFGGNDAKKKKVFNNVRMECDPEEFWDLLGELGDGAYGKVYKAQHKHNGQLAAAKMCRLDGEEDLSDFMIEIDILSECKHPNVVELIEAFQREQQLWMLIEYCDGGAVDSIMTELEKPLNELQIAYVCQNMCRGLQFLHKTHIIHRDLKAGNVLLTMAGGVKLADFGVSAKNKSTLQKHDTFIGTPYWMAPEVVLCETFRDNPYDYKVDIWSMGITLIEFAQMEPPNHEMSPMRVLLKIQKSDPPMLEQPSKWTKDFVDFIAKALIKDPQKRPTCEDLLKHPFINCTLDSKSIRDLLLEYKAEVVEEELTDDDPEDNRTSQVPLDIEDDSSSVKSTEVDNKPGEAETGKRENDAEDIDRKKLKKDSFGNKGEIITADKKEEVQRKSSRDKGPAPPPPPLPANVLQPSLLETKKTDTDKPTISPLPVPLPILPTPPSSPLTPPSTPPLPQAPVLPPSVDIEVPKKEDLKTAEKNVVDGSAAMVNRIPAPVLQSKHFESKSNENIINEGVSVNNVENLVTVSTPQMDRSKLNTSTVTIITEMPDPSNSLATNISQVTVVTTHPPVLVDNSCNSSRSSSSMATNSVNEVVIVANETNKTHLNESSTDEECCPSLDSLEFPPPTEFRDKPVNAKKLDDSEVFIADSSYVINDSGLDVSEDGSHLLDTSHVSVVKIDEEKVQVKDSASFMYDKGGGGENLRESNSDLSSAKSGSGKSECSDELRGTSIVLDGTVINTEPKYKLNGQIIYASSQDDISKKNYNGKLYPDSYESVVSGSRSHSESGSVRSNDSRKRISSGIIGKGMEQSDGESVSLASHDSRGSSGKDHKNDQYSESGDFEDDVVVLRKKAPAVRTKEEAHLNNINRKTRKRTRKFVIDGVVITTTTSKVIYGDEDNTNTLNPHIFRKQELRELKYLQKQEQKQFQDLYLKENLATEQQEKRFEQERLGLERTYESDLELLSRQQRMQVEKAEAQHDADLRTLSKKIRADQERELKQFREGLKQELRLLKAEIERLPKELRKNEFKVRKEKLDIEHLDREKSFLEQLNDNHESSLHRLSDSHREKIALMERQFLQQKQQLTRTREAALWEIEEKQIHEKHQLVKRQLKDIFFLQRHQMLIRHDKEMEQVKRRASRKEEELLKKQSVEKRSLPKRIRAEMKAREQMFRASMTISVSGTSDPETDKHKFREFQENEKKRYQAEQQRFDLKHQRQLEELRAMSDATIKELEQLQNEKRKMLMEHETLKLKQREEAFAKELREWKAQLKPRKQKIEEVLYQELGKSRCYQFQPVMAKFASSSMRSESSSSSSPCIAPINEIAKARWGHARSWSTVSSHKSRLLTSSPNLQSHDSLV</sequence>
<evidence type="ECO:0000256" key="1">
    <source>
        <dbReference type="ARBA" id="ARBA00022527"/>
    </source>
</evidence>
<dbReference type="PANTHER" id="PTHR46538:SF3">
    <property type="entry name" value="PROTEIN KINASE DOMAIN-CONTAINING PROTEIN"/>
    <property type="match status" value="1"/>
</dbReference>
<dbReference type="EMBL" id="GEZM01042956">
    <property type="protein sequence ID" value="JAV79448.1"/>
    <property type="molecule type" value="Transcribed_RNA"/>
</dbReference>
<feature type="compositionally biased region" description="Low complexity" evidence="9">
    <location>
        <begin position="777"/>
        <end position="794"/>
    </location>
</feature>
<feature type="region of interest" description="Disordered" evidence="9">
    <location>
        <begin position="777"/>
        <end position="845"/>
    </location>
</feature>
<feature type="coiled-coil region" evidence="8">
    <location>
        <begin position="996"/>
        <end position="1058"/>
    </location>
</feature>
<dbReference type="PROSITE" id="PS00107">
    <property type="entry name" value="PROTEIN_KINASE_ATP"/>
    <property type="match status" value="1"/>
</dbReference>
<evidence type="ECO:0000256" key="5">
    <source>
        <dbReference type="ARBA" id="ARBA00022777"/>
    </source>
</evidence>
<feature type="binding site" evidence="7">
    <location>
        <position position="66"/>
    </location>
    <ligand>
        <name>ATP</name>
        <dbReference type="ChEBI" id="CHEBI:30616"/>
    </ligand>
</feature>
<keyword evidence="1" id="KW-0723">Serine/threonine-protein kinase</keyword>
<feature type="compositionally biased region" description="Polar residues" evidence="9">
    <location>
        <begin position="711"/>
        <end position="723"/>
    </location>
</feature>
<evidence type="ECO:0000256" key="3">
    <source>
        <dbReference type="ARBA" id="ARBA00022679"/>
    </source>
</evidence>
<organism evidence="11">
    <name type="scientific">Photinus pyralis</name>
    <name type="common">Common eastern firefly</name>
    <name type="synonym">Lampyris pyralis</name>
    <dbReference type="NCBI Taxonomy" id="7054"/>
    <lineage>
        <taxon>Eukaryota</taxon>
        <taxon>Metazoa</taxon>
        <taxon>Ecdysozoa</taxon>
        <taxon>Arthropoda</taxon>
        <taxon>Hexapoda</taxon>
        <taxon>Insecta</taxon>
        <taxon>Pterygota</taxon>
        <taxon>Neoptera</taxon>
        <taxon>Endopterygota</taxon>
        <taxon>Coleoptera</taxon>
        <taxon>Polyphaga</taxon>
        <taxon>Elateriformia</taxon>
        <taxon>Elateroidea</taxon>
        <taxon>Lampyridae</taxon>
        <taxon>Lampyrinae</taxon>
        <taxon>Photinus</taxon>
    </lineage>
</organism>
<dbReference type="SMART" id="SM00220">
    <property type="entry name" value="S_TKc"/>
    <property type="match status" value="1"/>
</dbReference>
<dbReference type="Gene3D" id="3.30.200.20">
    <property type="entry name" value="Phosphorylase Kinase, domain 1"/>
    <property type="match status" value="1"/>
</dbReference>
<feature type="compositionally biased region" description="Pro residues" evidence="9">
    <location>
        <begin position="433"/>
        <end position="458"/>
    </location>
</feature>
<dbReference type="PANTHER" id="PTHR46538">
    <property type="entry name" value="PROTEIN KINASE DOMAIN-CONTAINING PROTEIN"/>
    <property type="match status" value="1"/>
</dbReference>
<keyword evidence="4 7" id="KW-0547">Nucleotide-binding</keyword>
<dbReference type="Gene3D" id="1.10.510.10">
    <property type="entry name" value="Transferase(Phosphotransferase) domain 1"/>
    <property type="match status" value="1"/>
</dbReference>
<dbReference type="InterPro" id="IPR000719">
    <property type="entry name" value="Prot_kinase_dom"/>
</dbReference>
<feature type="compositionally biased region" description="Basic and acidic residues" evidence="9">
    <location>
        <begin position="347"/>
        <end position="363"/>
    </location>
</feature>
<evidence type="ECO:0000256" key="6">
    <source>
        <dbReference type="ARBA" id="ARBA00022840"/>
    </source>
</evidence>
<reference evidence="11" key="1">
    <citation type="journal article" date="2016" name="Sci. Rep.">
        <title>Molecular characterization of firefly nuptial gifts: a multi-omics approach sheds light on postcopulatory sexual selection.</title>
        <authorList>
            <person name="Al-Wathiqui N."/>
            <person name="Fallon T.R."/>
            <person name="South A."/>
            <person name="Weng J.K."/>
            <person name="Lewis S.M."/>
        </authorList>
    </citation>
    <scope>NUCLEOTIDE SEQUENCE</scope>
</reference>
<dbReference type="GeneID" id="116175083"/>
<dbReference type="GO" id="GO:0005524">
    <property type="term" value="F:ATP binding"/>
    <property type="evidence" value="ECO:0007669"/>
    <property type="project" value="UniProtKB-UniRule"/>
</dbReference>
<dbReference type="InterPro" id="IPR011009">
    <property type="entry name" value="Kinase-like_dom_sf"/>
</dbReference>
<evidence type="ECO:0000256" key="9">
    <source>
        <dbReference type="SAM" id="MobiDB-lite"/>
    </source>
</evidence>
<evidence type="ECO:0000256" key="2">
    <source>
        <dbReference type="ARBA" id="ARBA00022553"/>
    </source>
</evidence>
<dbReference type="Pfam" id="PF12474">
    <property type="entry name" value="PKK"/>
    <property type="match status" value="2"/>
</dbReference>
<dbReference type="PROSITE" id="PS50011">
    <property type="entry name" value="PROTEIN_KINASE_DOM"/>
    <property type="match status" value="1"/>
</dbReference>
<dbReference type="InterPro" id="IPR008271">
    <property type="entry name" value="Ser/Thr_kinase_AS"/>
</dbReference>
<evidence type="ECO:0000256" key="8">
    <source>
        <dbReference type="SAM" id="Coils"/>
    </source>
</evidence>
<dbReference type="SUPFAM" id="SSF56112">
    <property type="entry name" value="Protein kinase-like (PK-like)"/>
    <property type="match status" value="1"/>
</dbReference>
<feature type="coiled-coil region" evidence="8">
    <location>
        <begin position="1217"/>
        <end position="1251"/>
    </location>
</feature>
<keyword evidence="5" id="KW-0418">Kinase</keyword>
<feature type="coiled-coil region" evidence="8">
    <location>
        <begin position="1123"/>
        <end position="1150"/>
    </location>
</feature>
<evidence type="ECO:0000256" key="4">
    <source>
        <dbReference type="ARBA" id="ARBA00022741"/>
    </source>
</evidence>
<dbReference type="FunFam" id="3.30.200.20:FF:000353">
    <property type="entry name" value="Sterile20-like kinase, isoform B"/>
    <property type="match status" value="1"/>
</dbReference>
<feature type="domain" description="Protein kinase" evidence="10">
    <location>
        <begin position="37"/>
        <end position="295"/>
    </location>
</feature>
<dbReference type="FunFam" id="1.10.510.10:FF:001091">
    <property type="entry name" value="STE family protein kinase"/>
    <property type="match status" value="1"/>
</dbReference>
<name>A0A1Y1M330_PHOPY</name>
<dbReference type="Pfam" id="PF00069">
    <property type="entry name" value="Pkinase"/>
    <property type="match status" value="1"/>
</dbReference>
<feature type="region of interest" description="Disordered" evidence="9">
    <location>
        <begin position="693"/>
        <end position="728"/>
    </location>
</feature>
<evidence type="ECO:0000256" key="7">
    <source>
        <dbReference type="PROSITE-ProRule" id="PRU10141"/>
    </source>
</evidence>
<keyword evidence="3" id="KW-0808">Transferase</keyword>